<dbReference type="InterPro" id="IPR036188">
    <property type="entry name" value="FAD/NAD-bd_sf"/>
</dbReference>
<evidence type="ECO:0000256" key="3">
    <source>
        <dbReference type="ARBA" id="ARBA00022630"/>
    </source>
</evidence>
<dbReference type="EMBL" id="JADWYS010000001">
    <property type="protein sequence ID" value="MBG9390107.1"/>
    <property type="molecule type" value="Genomic_DNA"/>
</dbReference>
<dbReference type="Gene3D" id="3.50.50.60">
    <property type="entry name" value="FAD/NAD(P)-binding domain"/>
    <property type="match status" value="2"/>
</dbReference>
<dbReference type="Proteomes" id="UP000651050">
    <property type="component" value="Unassembled WGS sequence"/>
</dbReference>
<dbReference type="InterPro" id="IPR007867">
    <property type="entry name" value="GMC_OxRtase_C"/>
</dbReference>
<evidence type="ECO:0000313" key="9">
    <source>
        <dbReference type="Proteomes" id="UP000651050"/>
    </source>
</evidence>
<keyword evidence="5" id="KW-0560">Oxidoreductase</keyword>
<comment type="similarity">
    <text evidence="2">Belongs to the GMC oxidoreductase family.</text>
</comment>
<reference evidence="8" key="1">
    <citation type="submission" date="2020-11" db="EMBL/GenBank/DDBJ databases">
        <title>Bacterial whole genome sequence for Caenimonas sp. DR4.4.</title>
        <authorList>
            <person name="Le V."/>
            <person name="Ko S.-R."/>
            <person name="Ahn C.-Y."/>
            <person name="Oh H.-M."/>
        </authorList>
    </citation>
    <scope>NUCLEOTIDE SEQUENCE</scope>
    <source>
        <strain evidence="8">DR4.4</strain>
    </source>
</reference>
<evidence type="ECO:0000259" key="7">
    <source>
        <dbReference type="Pfam" id="PF05199"/>
    </source>
</evidence>
<dbReference type="PANTHER" id="PTHR42784:SF1">
    <property type="entry name" value="PYRANOSE 2-OXIDASE"/>
    <property type="match status" value="1"/>
</dbReference>
<dbReference type="InterPro" id="IPR006076">
    <property type="entry name" value="FAD-dep_OxRdtase"/>
</dbReference>
<dbReference type="Pfam" id="PF05199">
    <property type="entry name" value="GMC_oxred_C"/>
    <property type="match status" value="1"/>
</dbReference>
<evidence type="ECO:0000259" key="6">
    <source>
        <dbReference type="Pfam" id="PF01266"/>
    </source>
</evidence>
<dbReference type="PANTHER" id="PTHR42784">
    <property type="entry name" value="PYRANOSE 2-OXIDASE"/>
    <property type="match status" value="1"/>
</dbReference>
<dbReference type="GO" id="GO:0016614">
    <property type="term" value="F:oxidoreductase activity, acting on CH-OH group of donors"/>
    <property type="evidence" value="ECO:0007669"/>
    <property type="project" value="InterPro"/>
</dbReference>
<comment type="caution">
    <text evidence="8">The sequence shown here is derived from an EMBL/GenBank/DDBJ whole genome shotgun (WGS) entry which is preliminary data.</text>
</comment>
<proteinExistence type="inferred from homology"/>
<name>A0A931MIL0_9BURK</name>
<evidence type="ECO:0000256" key="2">
    <source>
        <dbReference type="ARBA" id="ARBA00010790"/>
    </source>
</evidence>
<dbReference type="RefSeq" id="WP_196987865.1">
    <property type="nucleotide sequence ID" value="NZ_JADWYS010000001.1"/>
</dbReference>
<dbReference type="SUPFAM" id="SSF51905">
    <property type="entry name" value="FAD/NAD(P)-binding domain"/>
    <property type="match status" value="1"/>
</dbReference>
<organism evidence="8 9">
    <name type="scientific">Caenimonas aquaedulcis</name>
    <dbReference type="NCBI Taxonomy" id="2793270"/>
    <lineage>
        <taxon>Bacteria</taxon>
        <taxon>Pseudomonadati</taxon>
        <taxon>Pseudomonadota</taxon>
        <taxon>Betaproteobacteria</taxon>
        <taxon>Burkholderiales</taxon>
        <taxon>Comamonadaceae</taxon>
        <taxon>Caenimonas</taxon>
    </lineage>
</organism>
<evidence type="ECO:0000313" key="8">
    <source>
        <dbReference type="EMBL" id="MBG9390107.1"/>
    </source>
</evidence>
<evidence type="ECO:0000256" key="1">
    <source>
        <dbReference type="ARBA" id="ARBA00001974"/>
    </source>
</evidence>
<evidence type="ECO:0000256" key="4">
    <source>
        <dbReference type="ARBA" id="ARBA00022827"/>
    </source>
</evidence>
<feature type="domain" description="Glucose-methanol-choline oxidoreductase C-terminal" evidence="7">
    <location>
        <begin position="413"/>
        <end position="537"/>
    </location>
</feature>
<dbReference type="AlphaFoldDB" id="A0A931MIL0"/>
<dbReference type="InterPro" id="IPR051473">
    <property type="entry name" value="P2Ox-like"/>
</dbReference>
<keyword evidence="3" id="KW-0285">Flavoprotein</keyword>
<dbReference type="Pfam" id="PF01266">
    <property type="entry name" value="DAO"/>
    <property type="match status" value="1"/>
</dbReference>
<accession>A0A931MIL0</accession>
<sequence>MILDANSIGNGSCLFADVCVVGGGAAGISLALSLSGQGLKILLLESGGRGEHKPTQELYAGEVADDKLHSPPDKYRQRRIGGSTTIWGGRCVPFDEIDLEKRDYMPFSGWPMSYSELQAYYPEANQLAEAGRFLYDAEDALGPGAPPLFKNFDSGMVRTNSLERFSCPTDFGTRYAKRLELAPDIKVLLGANCTAIRLEAGGRSVDELEVTTLAGQRFRIAARAAVLATGGLETARLLLASRDVARAGIGNEHDVVGRYYQCHIAGNVGTLTVNGDPKDVRHGYEVSPEGIYCRRRLSIAPEQQRRLGLANICARLHFPRITDPSHRNGVLSGLFMARHLISYEYAKRLNDGNPTASTYARHAMNIVSDPLDTAAFLTHWLTHRTLAKRKFPSVILRNRSNRFSLEMHGEQAPRADSRVSLVQSVDALGMPQLRVDWRYSPQDIESMRGTLDLIAQEFERTGAGRLTYNRDTLEEDLMRFGAYGGHHIGTARMGNDVRTSVVNADCQVHSVRNLFVAGSAVFPTSSQANPTLTLIALSLRLGNHLSRRLAPKAAIPLEAVAA</sequence>
<comment type="cofactor">
    <cofactor evidence="1">
        <name>FAD</name>
        <dbReference type="ChEBI" id="CHEBI:57692"/>
    </cofactor>
</comment>
<keyword evidence="9" id="KW-1185">Reference proteome</keyword>
<protein>
    <submittedName>
        <fullName evidence="8">GMC family oxidoreductase</fullName>
    </submittedName>
</protein>
<evidence type="ECO:0000256" key="5">
    <source>
        <dbReference type="ARBA" id="ARBA00023002"/>
    </source>
</evidence>
<keyword evidence="4" id="KW-0274">FAD</keyword>
<feature type="domain" description="FAD dependent oxidoreductase" evidence="6">
    <location>
        <begin position="17"/>
        <end position="232"/>
    </location>
</feature>
<gene>
    <name evidence="8" type="ORF">I5803_18910</name>
</gene>